<proteinExistence type="predicted"/>
<evidence type="ECO:0000313" key="2">
    <source>
        <dbReference type="EMBL" id="QSZ41595.1"/>
    </source>
</evidence>
<organism evidence="2 3">
    <name type="scientific">Sulfurimonas aquatica</name>
    <dbReference type="NCBI Taxonomy" id="2672570"/>
    <lineage>
        <taxon>Bacteria</taxon>
        <taxon>Pseudomonadati</taxon>
        <taxon>Campylobacterota</taxon>
        <taxon>Epsilonproteobacteria</taxon>
        <taxon>Campylobacterales</taxon>
        <taxon>Sulfurimonadaceae</taxon>
        <taxon>Sulfurimonas</taxon>
    </lineage>
</organism>
<dbReference type="Gene3D" id="3.30.750.140">
    <property type="match status" value="1"/>
</dbReference>
<name>A0A975AZY9_9BACT</name>
<dbReference type="Pfam" id="PF02120">
    <property type="entry name" value="Flg_hook"/>
    <property type="match status" value="1"/>
</dbReference>
<dbReference type="EMBL" id="CP046072">
    <property type="protein sequence ID" value="QSZ41595.1"/>
    <property type="molecule type" value="Genomic_DNA"/>
</dbReference>
<reference evidence="2" key="2">
    <citation type="submission" date="2021-04" db="EMBL/GenBank/DDBJ databases">
        <title>Isolation and characterization of a novel species of the genus Sulfurimonas.</title>
        <authorList>
            <person name="Fukui M."/>
        </authorList>
    </citation>
    <scope>NUCLEOTIDE SEQUENCE</scope>
    <source>
        <strain evidence="2">H1576</strain>
    </source>
</reference>
<dbReference type="RefSeq" id="WP_207562879.1">
    <property type="nucleotide sequence ID" value="NZ_CP046072.1"/>
</dbReference>
<dbReference type="InterPro" id="IPR021136">
    <property type="entry name" value="Flagellar_hook_control-like_C"/>
</dbReference>
<sequence>MVGIDTKQTLNILLPNTNKALSEVIKDASPKELAKLSEGKELKSLLSSILKDSANDESQNKLLLSLVKNNPTLKEIGNGANNLKELLALLKQDKNPLPLEKLLQTMLSDIKNIDEKGLKSKIENSGVFLESKIKHLDKTLSGVQIKELLSHDLKAVLLKTQEELSSSTHPNKQELLKQIDKLTLQIDYHQLLSHLNDSSSLYLPYSWDALEEGSINIKTAKEDKFFCDIELKLKEYGEIKLRLGMFETNQLSMNINTQNSALKKLLQENLPQLKRQLLDVGINPSSIRFVEDEAPAYEDAHSSIALGFEVKA</sequence>
<feature type="domain" description="Flagellar hook-length control protein-like C-terminal" evidence="1">
    <location>
        <begin position="218"/>
        <end position="294"/>
    </location>
</feature>
<evidence type="ECO:0000259" key="1">
    <source>
        <dbReference type="Pfam" id="PF02120"/>
    </source>
</evidence>
<dbReference type="Proteomes" id="UP000671852">
    <property type="component" value="Chromosome"/>
</dbReference>
<dbReference type="InterPro" id="IPR038610">
    <property type="entry name" value="FliK-like_C_sf"/>
</dbReference>
<evidence type="ECO:0000313" key="3">
    <source>
        <dbReference type="Proteomes" id="UP000671852"/>
    </source>
</evidence>
<dbReference type="AlphaFoldDB" id="A0A975AZY9"/>
<accession>A0A975AZY9</accession>
<reference evidence="2" key="1">
    <citation type="submission" date="2019-11" db="EMBL/GenBank/DDBJ databases">
        <authorList>
            <person name="Kojima H."/>
        </authorList>
    </citation>
    <scope>NUCLEOTIDE SEQUENCE</scope>
    <source>
        <strain evidence="2">H1576</strain>
    </source>
</reference>
<keyword evidence="3" id="KW-1185">Reference proteome</keyword>
<dbReference type="KEGG" id="saqt:GJV85_05570"/>
<protein>
    <recommendedName>
        <fullName evidence="1">Flagellar hook-length control protein-like C-terminal domain-containing protein</fullName>
    </recommendedName>
</protein>
<gene>
    <name evidence="2" type="ORF">GJV85_05570</name>
</gene>